<dbReference type="Gene3D" id="1.10.8.80">
    <property type="entry name" value="Magnesium chelatase subunit I, C-Terminal domain"/>
    <property type="match status" value="1"/>
</dbReference>
<dbReference type="Pfam" id="PF17863">
    <property type="entry name" value="AAA_lid_2"/>
    <property type="match status" value="1"/>
</dbReference>
<evidence type="ECO:0000259" key="4">
    <source>
        <dbReference type="Pfam" id="PF17863"/>
    </source>
</evidence>
<dbReference type="GO" id="GO:0005524">
    <property type="term" value="F:ATP binding"/>
    <property type="evidence" value="ECO:0007669"/>
    <property type="project" value="UniProtKB-KW"/>
</dbReference>
<dbReference type="InterPro" id="IPR050764">
    <property type="entry name" value="CbbQ/NirQ/NorQ/GpvN"/>
</dbReference>
<gene>
    <name evidence="5" type="ORF">LCGC14_0069900</name>
</gene>
<keyword evidence="2" id="KW-0067">ATP-binding</keyword>
<dbReference type="Gene3D" id="3.40.50.300">
    <property type="entry name" value="P-loop containing nucleotide triphosphate hydrolases"/>
    <property type="match status" value="1"/>
</dbReference>
<feature type="domain" description="ChlI/MoxR AAA lid" evidence="4">
    <location>
        <begin position="259"/>
        <end position="326"/>
    </location>
</feature>
<dbReference type="InterPro" id="IPR041628">
    <property type="entry name" value="ChlI/MoxR_AAA_lid"/>
</dbReference>
<comment type="caution">
    <text evidence="5">The sequence shown here is derived from an EMBL/GenBank/DDBJ whole genome shotgun (WGS) entry which is preliminary data.</text>
</comment>
<dbReference type="GO" id="GO:0016887">
    <property type="term" value="F:ATP hydrolysis activity"/>
    <property type="evidence" value="ECO:0007669"/>
    <property type="project" value="InterPro"/>
</dbReference>
<dbReference type="FunFam" id="3.40.50.300:FF:000640">
    <property type="entry name" value="MoxR family ATPase"/>
    <property type="match status" value="1"/>
</dbReference>
<accession>A0A0F9W198</accession>
<feature type="domain" description="ATPase AAA-3" evidence="3">
    <location>
        <begin position="53"/>
        <end position="183"/>
    </location>
</feature>
<evidence type="ECO:0000313" key="5">
    <source>
        <dbReference type="EMBL" id="KKO05978.1"/>
    </source>
</evidence>
<evidence type="ECO:0000259" key="3">
    <source>
        <dbReference type="Pfam" id="PF07726"/>
    </source>
</evidence>
<dbReference type="PANTHER" id="PTHR42759">
    <property type="entry name" value="MOXR FAMILY PROTEIN"/>
    <property type="match status" value="1"/>
</dbReference>
<name>A0A0F9W198_9ZZZZ</name>
<dbReference type="Pfam" id="PF07726">
    <property type="entry name" value="AAA_3"/>
    <property type="match status" value="1"/>
</dbReference>
<keyword evidence="1" id="KW-0547">Nucleotide-binding</keyword>
<evidence type="ECO:0008006" key="6">
    <source>
        <dbReference type="Google" id="ProtNLM"/>
    </source>
</evidence>
<dbReference type="InterPro" id="IPR027417">
    <property type="entry name" value="P-loop_NTPase"/>
</dbReference>
<organism evidence="5">
    <name type="scientific">marine sediment metagenome</name>
    <dbReference type="NCBI Taxonomy" id="412755"/>
    <lineage>
        <taxon>unclassified sequences</taxon>
        <taxon>metagenomes</taxon>
        <taxon>ecological metagenomes</taxon>
    </lineage>
</organism>
<dbReference type="EMBL" id="LAZR01000017">
    <property type="protein sequence ID" value="KKO05978.1"/>
    <property type="molecule type" value="Genomic_DNA"/>
</dbReference>
<sequence>MEENTSIDISAVNEKIARESAFIDLLMLEMNKVIVGQKYMVERLLIGLLGQGHILLEGVPGLAKTLAINTLSKAVKGSFSRIQFTPDLLPADVVGTMIYNMKLNDFSIKKGPIFANFVLADEINRAPAKVQSALLEAMQEKQVTIGDETFILDKPFLVMATQNPVEQEGTYPLPEAQIDRFMLKTVIDYPKINEEQLIMRQNLLGNYETVNAVVSIEQILSAQKAVREVYMDEKIEKYILDIVFATRYPEKYNLESLKPLISFGASPRGSINLGVAAKCYAFIKRRGYVVPEDVRAIVHDVLRHRIGITYEAEAENITSVDIINKIVNEIEVP</sequence>
<protein>
    <recommendedName>
        <fullName evidence="6">AAA+ ATPase domain-containing protein</fullName>
    </recommendedName>
</protein>
<dbReference type="PANTHER" id="PTHR42759:SF1">
    <property type="entry name" value="MAGNESIUM-CHELATASE SUBUNIT CHLD"/>
    <property type="match status" value="1"/>
</dbReference>
<proteinExistence type="predicted"/>
<evidence type="ECO:0000256" key="2">
    <source>
        <dbReference type="ARBA" id="ARBA00022840"/>
    </source>
</evidence>
<reference evidence="5" key="1">
    <citation type="journal article" date="2015" name="Nature">
        <title>Complex archaea that bridge the gap between prokaryotes and eukaryotes.</title>
        <authorList>
            <person name="Spang A."/>
            <person name="Saw J.H."/>
            <person name="Jorgensen S.L."/>
            <person name="Zaremba-Niedzwiedzka K."/>
            <person name="Martijn J."/>
            <person name="Lind A.E."/>
            <person name="van Eijk R."/>
            <person name="Schleper C."/>
            <person name="Guy L."/>
            <person name="Ettema T.J."/>
        </authorList>
    </citation>
    <scope>NUCLEOTIDE SEQUENCE</scope>
</reference>
<evidence type="ECO:0000256" key="1">
    <source>
        <dbReference type="ARBA" id="ARBA00022741"/>
    </source>
</evidence>
<dbReference type="InterPro" id="IPR011703">
    <property type="entry name" value="ATPase_AAA-3"/>
</dbReference>
<dbReference type="AlphaFoldDB" id="A0A0F9W198"/>
<dbReference type="SUPFAM" id="SSF52540">
    <property type="entry name" value="P-loop containing nucleoside triphosphate hydrolases"/>
    <property type="match status" value="1"/>
</dbReference>
<dbReference type="PIRSF" id="PIRSF002849">
    <property type="entry name" value="AAA_ATPase_chaperone_MoxR_prd"/>
    <property type="match status" value="1"/>
</dbReference>